<feature type="transmembrane region" description="Helical" evidence="9">
    <location>
        <begin position="221"/>
        <end position="245"/>
    </location>
</feature>
<dbReference type="PRINTS" id="PR00237">
    <property type="entry name" value="GPCRRHODOPSN"/>
</dbReference>
<keyword evidence="5 9" id="KW-0472">Membrane</keyword>
<dbReference type="Gene3D" id="1.20.1070.10">
    <property type="entry name" value="Rhodopsin 7-helix transmembrane proteins"/>
    <property type="match status" value="1"/>
</dbReference>
<dbReference type="EMBL" id="NEDP02005553">
    <property type="protein sequence ID" value="OWF38845.1"/>
    <property type="molecule type" value="Genomic_DNA"/>
</dbReference>
<keyword evidence="7" id="KW-0807">Transducer</keyword>
<feature type="transmembrane region" description="Helical" evidence="9">
    <location>
        <begin position="380"/>
        <end position="403"/>
    </location>
</feature>
<keyword evidence="3 7" id="KW-0812">Transmembrane</keyword>
<feature type="transmembrane region" description="Helical" evidence="9">
    <location>
        <begin position="137"/>
        <end position="156"/>
    </location>
</feature>
<evidence type="ECO:0000313" key="11">
    <source>
        <dbReference type="EMBL" id="OWF38845.1"/>
    </source>
</evidence>
<evidence type="ECO:0000256" key="8">
    <source>
        <dbReference type="SAM" id="MobiDB-lite"/>
    </source>
</evidence>
<evidence type="ECO:0000256" key="9">
    <source>
        <dbReference type="SAM" id="Phobius"/>
    </source>
</evidence>
<feature type="transmembrane region" description="Helical" evidence="9">
    <location>
        <begin position="341"/>
        <end position="360"/>
    </location>
</feature>
<feature type="transmembrane region" description="Helical" evidence="9">
    <location>
        <begin position="95"/>
        <end position="117"/>
    </location>
</feature>
<dbReference type="GO" id="GO:0005886">
    <property type="term" value="C:plasma membrane"/>
    <property type="evidence" value="ECO:0007669"/>
    <property type="project" value="UniProtKB-SubCell"/>
</dbReference>
<evidence type="ECO:0000256" key="3">
    <source>
        <dbReference type="ARBA" id="ARBA00022692"/>
    </source>
</evidence>
<evidence type="ECO:0000256" key="4">
    <source>
        <dbReference type="ARBA" id="ARBA00022989"/>
    </source>
</evidence>
<keyword evidence="4 9" id="KW-1133">Transmembrane helix</keyword>
<dbReference type="Proteomes" id="UP000242188">
    <property type="component" value="Unassembled WGS sequence"/>
</dbReference>
<gene>
    <name evidence="11" type="ORF">KP79_PYT23687</name>
</gene>
<dbReference type="OrthoDB" id="5969463at2759"/>
<accession>A0A210PQS4</accession>
<evidence type="ECO:0000256" key="2">
    <source>
        <dbReference type="ARBA" id="ARBA00022475"/>
    </source>
</evidence>
<organism evidence="11 12">
    <name type="scientific">Mizuhopecten yessoensis</name>
    <name type="common">Japanese scallop</name>
    <name type="synonym">Patinopecten yessoensis</name>
    <dbReference type="NCBI Taxonomy" id="6573"/>
    <lineage>
        <taxon>Eukaryota</taxon>
        <taxon>Metazoa</taxon>
        <taxon>Spiralia</taxon>
        <taxon>Lophotrochozoa</taxon>
        <taxon>Mollusca</taxon>
        <taxon>Bivalvia</taxon>
        <taxon>Autobranchia</taxon>
        <taxon>Pteriomorphia</taxon>
        <taxon>Pectinida</taxon>
        <taxon>Pectinoidea</taxon>
        <taxon>Pectinidae</taxon>
        <taxon>Mizuhopecten</taxon>
    </lineage>
</organism>
<name>A0A210PQS4_MIZYE</name>
<keyword evidence="7" id="KW-0297">G-protein coupled receptor</keyword>
<dbReference type="PANTHER" id="PTHR24241">
    <property type="entry name" value="NEUROPEPTIDE RECEPTOR-RELATED G-PROTEIN COUPLED RECEPTOR"/>
    <property type="match status" value="1"/>
</dbReference>
<keyword evidence="12" id="KW-1185">Reference proteome</keyword>
<keyword evidence="2" id="KW-1003">Cell membrane</keyword>
<keyword evidence="6 7" id="KW-0675">Receptor</keyword>
<dbReference type="PROSITE" id="PS50262">
    <property type="entry name" value="G_PROTEIN_RECEP_F1_2"/>
    <property type="match status" value="1"/>
</dbReference>
<proteinExistence type="inferred from homology"/>
<dbReference type="GO" id="GO:0004930">
    <property type="term" value="F:G protein-coupled receptor activity"/>
    <property type="evidence" value="ECO:0007669"/>
    <property type="project" value="UniProtKB-KW"/>
</dbReference>
<dbReference type="AlphaFoldDB" id="A0A210PQS4"/>
<protein>
    <submittedName>
        <fullName evidence="11">Orexin receptor type 2</fullName>
    </submittedName>
</protein>
<dbReference type="Pfam" id="PF00001">
    <property type="entry name" value="7tm_1"/>
    <property type="match status" value="1"/>
</dbReference>
<dbReference type="InterPro" id="IPR000276">
    <property type="entry name" value="GPCR_Rhodpsn"/>
</dbReference>
<feature type="domain" description="G-protein coupled receptors family 1 profile" evidence="10">
    <location>
        <begin position="74"/>
        <end position="400"/>
    </location>
</feature>
<feature type="region of interest" description="Disordered" evidence="8">
    <location>
        <begin position="280"/>
        <end position="302"/>
    </location>
</feature>
<comment type="caution">
    <text evidence="11">The sequence shown here is derived from an EMBL/GenBank/DDBJ whole genome shotgun (WGS) entry which is preliminary data.</text>
</comment>
<feature type="transmembrane region" description="Helical" evidence="9">
    <location>
        <begin position="176"/>
        <end position="196"/>
    </location>
</feature>
<evidence type="ECO:0000256" key="1">
    <source>
        <dbReference type="ARBA" id="ARBA00004651"/>
    </source>
</evidence>
<comment type="similarity">
    <text evidence="7">Belongs to the G-protein coupled receptor 1 family.</text>
</comment>
<dbReference type="SUPFAM" id="SSF81321">
    <property type="entry name" value="Family A G protein-coupled receptor-like"/>
    <property type="match status" value="1"/>
</dbReference>
<dbReference type="CDD" id="cd00637">
    <property type="entry name" value="7tm_classA_rhodopsin-like"/>
    <property type="match status" value="1"/>
</dbReference>
<evidence type="ECO:0000256" key="5">
    <source>
        <dbReference type="ARBA" id="ARBA00023136"/>
    </source>
</evidence>
<evidence type="ECO:0000259" key="10">
    <source>
        <dbReference type="PROSITE" id="PS50262"/>
    </source>
</evidence>
<evidence type="ECO:0000256" key="6">
    <source>
        <dbReference type="ARBA" id="ARBA00023170"/>
    </source>
</evidence>
<reference evidence="11 12" key="1">
    <citation type="journal article" date="2017" name="Nat. Ecol. Evol.">
        <title>Scallop genome provides insights into evolution of bilaterian karyotype and development.</title>
        <authorList>
            <person name="Wang S."/>
            <person name="Zhang J."/>
            <person name="Jiao W."/>
            <person name="Li J."/>
            <person name="Xun X."/>
            <person name="Sun Y."/>
            <person name="Guo X."/>
            <person name="Huan P."/>
            <person name="Dong B."/>
            <person name="Zhang L."/>
            <person name="Hu X."/>
            <person name="Sun X."/>
            <person name="Wang J."/>
            <person name="Zhao C."/>
            <person name="Wang Y."/>
            <person name="Wang D."/>
            <person name="Huang X."/>
            <person name="Wang R."/>
            <person name="Lv J."/>
            <person name="Li Y."/>
            <person name="Zhang Z."/>
            <person name="Liu B."/>
            <person name="Lu W."/>
            <person name="Hui Y."/>
            <person name="Liang J."/>
            <person name="Zhou Z."/>
            <person name="Hou R."/>
            <person name="Li X."/>
            <person name="Liu Y."/>
            <person name="Li H."/>
            <person name="Ning X."/>
            <person name="Lin Y."/>
            <person name="Zhao L."/>
            <person name="Xing Q."/>
            <person name="Dou J."/>
            <person name="Li Y."/>
            <person name="Mao J."/>
            <person name="Guo H."/>
            <person name="Dou H."/>
            <person name="Li T."/>
            <person name="Mu C."/>
            <person name="Jiang W."/>
            <person name="Fu Q."/>
            <person name="Fu X."/>
            <person name="Miao Y."/>
            <person name="Liu J."/>
            <person name="Yu Q."/>
            <person name="Li R."/>
            <person name="Liao H."/>
            <person name="Li X."/>
            <person name="Kong Y."/>
            <person name="Jiang Z."/>
            <person name="Chourrout D."/>
            <person name="Li R."/>
            <person name="Bao Z."/>
        </authorList>
    </citation>
    <scope>NUCLEOTIDE SEQUENCE [LARGE SCALE GENOMIC DNA]</scope>
    <source>
        <strain evidence="11 12">PY_sf001</strain>
    </source>
</reference>
<evidence type="ECO:0000256" key="7">
    <source>
        <dbReference type="RuleBase" id="RU000688"/>
    </source>
</evidence>
<dbReference type="InterPro" id="IPR017452">
    <property type="entry name" value="GPCR_Rhodpsn_7TM"/>
</dbReference>
<dbReference type="PROSITE" id="PS00237">
    <property type="entry name" value="G_PROTEIN_RECEP_F1_1"/>
    <property type="match status" value="1"/>
</dbReference>
<feature type="transmembrane region" description="Helical" evidence="9">
    <location>
        <begin position="62"/>
        <end position="83"/>
    </location>
</feature>
<comment type="subcellular location">
    <subcellularLocation>
        <location evidence="1">Cell membrane</location>
        <topology evidence="1">Multi-pass membrane protein</topology>
    </subcellularLocation>
</comment>
<evidence type="ECO:0000313" key="12">
    <source>
        <dbReference type="Proteomes" id="UP000242188"/>
    </source>
</evidence>
<sequence length="440" mass="50199">MDVSTQDVVSTSFEKFVDQTMTSMIGLTNQTTLSSYIIENSSEINLFLLNSQMARKLLPVTIFVYILMFFGLIGNSVVVYVYLFRWKSTTIKYFIGYLATLDLVTSGLCMPLEIVLYTNPVTANSSALCRVLRFSRAVTSIAEAFLLVVIAVDRYLRVCKYTQTQISVKKAKQLCILSFTFSLCLSWPSLFVFGSYDRGTYPVLQTSCSTVQHLRGTVYPLLYYAMLFLVFIIVSVCLFVFYILVGIKLCRLSSKQKLSISKGTSEKFKPTKSGYFPPDMLKDDSRSGTLKKNEGRRTIDRNNRNAAKRKSSFVDLSQVSINLKSVRRRSTRMMRKQKTSLTLFLITALEFISFLPYIVIMIYKAVEPHFLETLSESQQILYNIGLLSYFLATAFNPFIYGFFSRNFRRKCVEILRSVKNGRNDNNTYSSGTDKKVSTSK</sequence>